<protein>
    <submittedName>
        <fullName evidence="2">Uncharacterized protein</fullName>
    </submittedName>
</protein>
<sequence>MQGFKKVNRLVMASVVGGAVVAGGAGSASAFENEFHAAYTLRAIASNFDDGSCTPLGSGIGGYSSGTNGVFNKAKSLSSEANQAHDGFLTEQRVRLNYTGKASDDLRLVSQFDISFLFGQGQYMENYQNAGLKQSSYNDGGGLGGGEVNLKTKALYIDSRIENTPIRFKVGLQPFTDPYKGTILSNVAAGIVSSYETDKFELQAGWFRLHAVELDYAKSGSSSYSVQGGKYIDPNTGLPFDDTWRTDDFYLVQGKYRPTPAVTVGASFYAWQSDWKSTFNSGTGAGSVNPSTGTAAATTGITPLNQDDLELYYAGLNGEYKFGKGGVVDGFFVYNFGQRLNHIIKEKQHVSAFETSASVRVPVGPDGLVRSTFIYTSGDNSLNGKRRTDFGGVVNVDGMPESYFTYPQTLMLFTSQVGAVTNRNVLHSVANEGTGIWGGFLGYDHNFTKKIFGSVNVGAVAAVKDPFQRAGNYIGTEYSGEVGYKVNTNTTIRVQGGTVLLGDYYKGTASEGNGKDPSNPYTARFVLSYLF</sequence>
<feature type="signal peptide" evidence="1">
    <location>
        <begin position="1"/>
        <end position="30"/>
    </location>
</feature>
<name>A0A8J7JC78_9BACT</name>
<reference evidence="2" key="1">
    <citation type="submission" date="2020-12" db="EMBL/GenBank/DDBJ databases">
        <title>Geomonas sp. Red875, isolated from river sediment.</title>
        <authorList>
            <person name="Xu Z."/>
            <person name="Zhang Z."/>
            <person name="Masuda Y."/>
            <person name="Itoh H."/>
            <person name="Senoo K."/>
        </authorList>
    </citation>
    <scope>NUCLEOTIDE SEQUENCE</scope>
    <source>
        <strain evidence="2">Red875</strain>
    </source>
</reference>
<gene>
    <name evidence="2" type="ORF">JFN93_06385</name>
</gene>
<dbReference type="RefSeq" id="WP_199383162.1">
    <property type="nucleotide sequence ID" value="NZ_JAEMHM010000004.1"/>
</dbReference>
<dbReference type="Proteomes" id="UP000636888">
    <property type="component" value="Unassembled WGS sequence"/>
</dbReference>
<accession>A0A8J7JC78</accession>
<proteinExistence type="predicted"/>
<keyword evidence="1" id="KW-0732">Signal</keyword>
<evidence type="ECO:0000313" key="2">
    <source>
        <dbReference type="EMBL" id="MBJ6724328.1"/>
    </source>
</evidence>
<keyword evidence="3" id="KW-1185">Reference proteome</keyword>
<evidence type="ECO:0000313" key="3">
    <source>
        <dbReference type="Proteomes" id="UP000636888"/>
    </source>
</evidence>
<comment type="caution">
    <text evidence="2">The sequence shown here is derived from an EMBL/GenBank/DDBJ whole genome shotgun (WGS) entry which is preliminary data.</text>
</comment>
<feature type="chain" id="PRO_5035160211" evidence="1">
    <location>
        <begin position="31"/>
        <end position="531"/>
    </location>
</feature>
<dbReference type="AlphaFoldDB" id="A0A8J7JC78"/>
<organism evidence="2 3">
    <name type="scientific">Geomesophilobacter sediminis</name>
    <dbReference type="NCBI Taxonomy" id="2798584"/>
    <lineage>
        <taxon>Bacteria</taxon>
        <taxon>Pseudomonadati</taxon>
        <taxon>Thermodesulfobacteriota</taxon>
        <taxon>Desulfuromonadia</taxon>
        <taxon>Geobacterales</taxon>
        <taxon>Geobacteraceae</taxon>
        <taxon>Geomesophilobacter</taxon>
    </lineage>
</organism>
<dbReference type="EMBL" id="JAEMHM010000004">
    <property type="protein sequence ID" value="MBJ6724328.1"/>
    <property type="molecule type" value="Genomic_DNA"/>
</dbReference>
<evidence type="ECO:0000256" key="1">
    <source>
        <dbReference type="SAM" id="SignalP"/>
    </source>
</evidence>